<dbReference type="EMBL" id="AVOT02133884">
    <property type="protein sequence ID" value="MBW0589352.1"/>
    <property type="molecule type" value="Genomic_DNA"/>
</dbReference>
<protein>
    <submittedName>
        <fullName evidence="2">Uncharacterized protein</fullName>
    </submittedName>
</protein>
<evidence type="ECO:0000256" key="1">
    <source>
        <dbReference type="SAM" id="MobiDB-lite"/>
    </source>
</evidence>
<accession>A0A9Q3L133</accession>
<reference evidence="2" key="1">
    <citation type="submission" date="2021-03" db="EMBL/GenBank/DDBJ databases">
        <title>Draft genome sequence of rust myrtle Austropuccinia psidii MF-1, a brazilian biotype.</title>
        <authorList>
            <person name="Quecine M.C."/>
            <person name="Pachon D.M.R."/>
            <person name="Bonatelli M.L."/>
            <person name="Correr F.H."/>
            <person name="Franceschini L.M."/>
            <person name="Leite T.F."/>
            <person name="Margarido G.R.A."/>
            <person name="Almeida C.A."/>
            <person name="Ferrarezi J.A."/>
            <person name="Labate C.A."/>
        </authorList>
    </citation>
    <scope>NUCLEOTIDE SEQUENCE</scope>
    <source>
        <strain evidence="2">MF-1</strain>
    </source>
</reference>
<sequence>MELQREYSDLFRLTRSGKQTKLPSGFTQLRHQKITEQESPSFKIPGSIQERDRIIGKEKYFFQSQVERVRPYDPAIVGPGKRSTKTQDRIVTTSDESGSPRIKDNIPTQVEHNDFTPESTIRSSALWIQMAQFEEETQKELERLHEKYLRL</sequence>
<evidence type="ECO:0000313" key="3">
    <source>
        <dbReference type="Proteomes" id="UP000765509"/>
    </source>
</evidence>
<proteinExistence type="predicted"/>
<dbReference type="Proteomes" id="UP000765509">
    <property type="component" value="Unassembled WGS sequence"/>
</dbReference>
<feature type="region of interest" description="Disordered" evidence="1">
    <location>
        <begin position="73"/>
        <end position="107"/>
    </location>
</feature>
<gene>
    <name evidence="2" type="ORF">O181_129067</name>
</gene>
<comment type="caution">
    <text evidence="2">The sequence shown here is derived from an EMBL/GenBank/DDBJ whole genome shotgun (WGS) entry which is preliminary data.</text>
</comment>
<evidence type="ECO:0000313" key="2">
    <source>
        <dbReference type="EMBL" id="MBW0589352.1"/>
    </source>
</evidence>
<organism evidence="2 3">
    <name type="scientific">Austropuccinia psidii MF-1</name>
    <dbReference type="NCBI Taxonomy" id="1389203"/>
    <lineage>
        <taxon>Eukaryota</taxon>
        <taxon>Fungi</taxon>
        <taxon>Dikarya</taxon>
        <taxon>Basidiomycota</taxon>
        <taxon>Pucciniomycotina</taxon>
        <taxon>Pucciniomycetes</taxon>
        <taxon>Pucciniales</taxon>
        <taxon>Sphaerophragmiaceae</taxon>
        <taxon>Austropuccinia</taxon>
    </lineage>
</organism>
<keyword evidence="3" id="KW-1185">Reference proteome</keyword>
<name>A0A9Q3L133_9BASI</name>
<dbReference type="OrthoDB" id="2157866at2759"/>
<dbReference type="AlphaFoldDB" id="A0A9Q3L133"/>